<comment type="similarity">
    <text evidence="1">Belongs to the proteasome subunit S9 family.</text>
</comment>
<evidence type="ECO:0000256" key="1">
    <source>
        <dbReference type="ARBA" id="ARBA00007454"/>
    </source>
</evidence>
<protein>
    <recommendedName>
        <fullName evidence="3">PCI domain-containing protein</fullName>
    </recommendedName>
</protein>
<dbReference type="EMBL" id="MBFS01002584">
    <property type="protein sequence ID" value="PVU95111.1"/>
    <property type="molecule type" value="Genomic_DNA"/>
</dbReference>
<evidence type="ECO:0000313" key="4">
    <source>
        <dbReference type="EMBL" id="PVU95111.1"/>
    </source>
</evidence>
<dbReference type="Pfam" id="PF18503">
    <property type="entry name" value="RPN6_C_helix"/>
    <property type="match status" value="1"/>
</dbReference>
<organism evidence="4 5">
    <name type="scientific">Smittium megazygosporum</name>
    <dbReference type="NCBI Taxonomy" id="133381"/>
    <lineage>
        <taxon>Eukaryota</taxon>
        <taxon>Fungi</taxon>
        <taxon>Fungi incertae sedis</taxon>
        <taxon>Zoopagomycota</taxon>
        <taxon>Kickxellomycotina</taxon>
        <taxon>Harpellomycetes</taxon>
        <taxon>Harpellales</taxon>
        <taxon>Legeriomycetaceae</taxon>
        <taxon>Smittium</taxon>
    </lineage>
</organism>
<dbReference type="AlphaFoldDB" id="A0A2T9YS25"/>
<comment type="caution">
    <text evidence="4">The sequence shown here is derived from an EMBL/GenBank/DDBJ whole genome shotgun (WGS) entry which is preliminary data.</text>
</comment>
<keyword evidence="2" id="KW-0647">Proteasome</keyword>
<reference evidence="4 5" key="1">
    <citation type="journal article" date="2018" name="MBio">
        <title>Comparative Genomics Reveals the Core Gene Toolbox for the Fungus-Insect Symbiosis.</title>
        <authorList>
            <person name="Wang Y."/>
            <person name="Stata M."/>
            <person name="Wang W."/>
            <person name="Stajich J.E."/>
            <person name="White M.M."/>
            <person name="Moncalvo J.M."/>
        </authorList>
    </citation>
    <scope>NUCLEOTIDE SEQUENCE [LARGE SCALE GENOMIC DNA]</scope>
    <source>
        <strain evidence="4 5">SC-DP-2</strain>
    </source>
</reference>
<evidence type="ECO:0000313" key="5">
    <source>
        <dbReference type="Proteomes" id="UP000245609"/>
    </source>
</evidence>
<dbReference type="GO" id="GO:0000502">
    <property type="term" value="C:proteasome complex"/>
    <property type="evidence" value="ECO:0007669"/>
    <property type="project" value="UniProtKB-KW"/>
</dbReference>
<dbReference type="Pfam" id="PF01399">
    <property type="entry name" value="PCI"/>
    <property type="match status" value="1"/>
</dbReference>
<name>A0A2T9YS25_9FUNG</name>
<dbReference type="Gene3D" id="1.25.40.570">
    <property type="match status" value="1"/>
</dbReference>
<gene>
    <name evidence="4" type="ORF">BB560_005886</name>
</gene>
<dbReference type="PROSITE" id="PS50250">
    <property type="entry name" value="PCI"/>
    <property type="match status" value="1"/>
</dbReference>
<dbReference type="STRING" id="133381.A0A2T9YS25"/>
<accession>A0A2T9YS25</accession>
<keyword evidence="5" id="KW-1185">Reference proteome</keyword>
<proteinExistence type="inferred from homology"/>
<dbReference type="InterPro" id="IPR040780">
    <property type="entry name" value="Rpn6_C_helix"/>
</dbReference>
<dbReference type="InterPro" id="IPR050871">
    <property type="entry name" value="26S_Proteasome/COP9_Components"/>
</dbReference>
<evidence type="ECO:0000259" key="3">
    <source>
        <dbReference type="PROSITE" id="PS50250"/>
    </source>
</evidence>
<dbReference type="InterPro" id="IPR036390">
    <property type="entry name" value="WH_DNA-bd_sf"/>
</dbReference>
<dbReference type="InterPro" id="IPR000717">
    <property type="entry name" value="PCI_dom"/>
</dbReference>
<dbReference type="SMART" id="SM00088">
    <property type="entry name" value="PINT"/>
    <property type="match status" value="1"/>
</dbReference>
<dbReference type="SMART" id="SM00753">
    <property type="entry name" value="PAM"/>
    <property type="match status" value="1"/>
</dbReference>
<dbReference type="Proteomes" id="UP000245609">
    <property type="component" value="Unassembled WGS sequence"/>
</dbReference>
<dbReference type="OrthoDB" id="1418352at2759"/>
<dbReference type="InterPro" id="IPR040773">
    <property type="entry name" value="Rpn6_N"/>
</dbReference>
<dbReference type="PANTHER" id="PTHR10678">
    <property type="entry name" value="26S PROTEASOME NON-ATPASE REGULATORY SUBUNIT 11/COP9 SIGNALOSOME COMPLEX SUBUNIT 2"/>
    <property type="match status" value="1"/>
</dbReference>
<dbReference type="SUPFAM" id="SSF46785">
    <property type="entry name" value="Winged helix' DNA-binding domain"/>
    <property type="match status" value="1"/>
</dbReference>
<evidence type="ECO:0000256" key="2">
    <source>
        <dbReference type="ARBA" id="ARBA00022942"/>
    </source>
</evidence>
<dbReference type="Pfam" id="PF18055">
    <property type="entry name" value="RPN6_N"/>
    <property type="match status" value="1"/>
</dbReference>
<feature type="domain" description="PCI" evidence="3">
    <location>
        <begin position="247"/>
        <end position="416"/>
    </location>
</feature>
<sequence>MESQLDKATSITFSSPKEAIDIFNNVFSSPEASTAEKERALLSVALIAERNEDVGLLTNVFNNSREFLSSLPRAKSSKLVQTLIDRFSCIPNAQDIQLQVCIDSIEWAKGDNRIYLLQALEKKLAGMYLETKKYTQSLELIGKLLHDLKKVDDKMELVEVHLLEAKIYHALHNLAKSKAALTSARSSANSIYTPPPLQASLDLYSGILHSEEKDYKTAYSYFFETLEGLALYFVPEKALESDTSKISDFKSFLFSEDRKRLAKQLAERQQQSLIYMMLCKIMLLAPEEVPTLLSSGKTAFKFRNSPFVIAMLEVAKAQKQRSLFNFEKVLSEHRSLINGDPLVRTHLTLLYDTLLGENLLRIIEPYSTVELGHIANQINLPISVVEFKLSQMILDKKLNGILDHGKGCLIIFDESEDDKLYDYSLEIIKNMNNVVDSLYSKTSLLN</sequence>